<accession>V5WKI1</accession>
<keyword evidence="3" id="KW-1185">Reference proteome</keyword>
<dbReference type="STRING" id="1307761.L21SP2_2800"/>
<feature type="region of interest" description="Disordered" evidence="1">
    <location>
        <begin position="1"/>
        <end position="21"/>
    </location>
</feature>
<dbReference type="EMBL" id="CP006939">
    <property type="protein sequence ID" value="AHC16150.1"/>
    <property type="molecule type" value="Genomic_DNA"/>
</dbReference>
<evidence type="ECO:0000256" key="1">
    <source>
        <dbReference type="SAM" id="MobiDB-lite"/>
    </source>
</evidence>
<dbReference type="HOGENOM" id="CLU_3239388_0_0_12"/>
<gene>
    <name evidence="2" type="ORF">L21SP2_2800</name>
</gene>
<evidence type="ECO:0000313" key="3">
    <source>
        <dbReference type="Proteomes" id="UP000018680"/>
    </source>
</evidence>
<name>V5WKI1_9SPIO</name>
<dbReference type="KEGG" id="slr:L21SP2_2800"/>
<protein>
    <submittedName>
        <fullName evidence="2">Uncharacterized protein</fullName>
    </submittedName>
</protein>
<dbReference type="AlphaFoldDB" id="V5WKI1"/>
<dbReference type="Proteomes" id="UP000018680">
    <property type="component" value="Chromosome"/>
</dbReference>
<organism evidence="2 3">
    <name type="scientific">Salinispira pacifica</name>
    <dbReference type="NCBI Taxonomy" id="1307761"/>
    <lineage>
        <taxon>Bacteria</taxon>
        <taxon>Pseudomonadati</taxon>
        <taxon>Spirochaetota</taxon>
        <taxon>Spirochaetia</taxon>
        <taxon>Spirochaetales</taxon>
        <taxon>Spirochaetaceae</taxon>
        <taxon>Salinispira</taxon>
    </lineage>
</organism>
<feature type="compositionally biased region" description="Basic and acidic residues" evidence="1">
    <location>
        <begin position="12"/>
        <end position="21"/>
    </location>
</feature>
<reference evidence="2 3" key="1">
    <citation type="journal article" date="2015" name="Stand. Genomic Sci.">
        <title>Complete genome sequence and description of Salinispira pacifica gen. nov., sp. nov., a novel spirochaete isolated form a hypersaline microbial mat.</title>
        <authorList>
            <person name="Ben Hania W."/>
            <person name="Joseph M."/>
            <person name="Schumann P."/>
            <person name="Bunk B."/>
            <person name="Fiebig A."/>
            <person name="Sproer C."/>
            <person name="Klenk H.P."/>
            <person name="Fardeau M.L."/>
            <person name="Spring S."/>
        </authorList>
    </citation>
    <scope>NUCLEOTIDE SEQUENCE [LARGE SCALE GENOMIC DNA]</scope>
    <source>
        <strain evidence="2 3">L21-RPul-D2</strain>
    </source>
</reference>
<sequence length="43" mass="4824">MSPAGQGKLRRNAGDIRDKDIAEKGIRERFARKQLVRGPGMNE</sequence>
<evidence type="ECO:0000313" key="2">
    <source>
        <dbReference type="EMBL" id="AHC16150.1"/>
    </source>
</evidence>
<proteinExistence type="predicted"/>